<dbReference type="InterPro" id="IPR021508">
    <property type="entry name" value="Gp17-like"/>
</dbReference>
<reference evidence="1 2" key="1">
    <citation type="submission" date="2021-07" db="EMBL/GenBank/DDBJ databases">
        <title>Alteriqipengyuania abyssalis NZ-12B nov, sp.nov isolated from deep sea sponge in pacific ocean.</title>
        <authorList>
            <person name="Tareen S."/>
            <person name="Wink J."/>
        </authorList>
    </citation>
    <scope>NUCLEOTIDE SEQUENCE [LARGE SCALE GENOMIC DNA]</scope>
    <source>
        <strain evidence="1 2">NZ-12B</strain>
    </source>
</reference>
<dbReference type="Gene3D" id="3.30.2000.30">
    <property type="match status" value="1"/>
</dbReference>
<protein>
    <submittedName>
        <fullName evidence="1">DUF3168 domain-containing protein</fullName>
    </submittedName>
</protein>
<dbReference type="Proteomes" id="UP000759298">
    <property type="component" value="Unassembled WGS sequence"/>
</dbReference>
<dbReference type="RefSeq" id="WP_222824436.1">
    <property type="nucleotide sequence ID" value="NZ_JAHWXP010000002.1"/>
</dbReference>
<accession>A0ABS7PF39</accession>
<keyword evidence="2" id="KW-1185">Reference proteome</keyword>
<dbReference type="Pfam" id="PF11367">
    <property type="entry name" value="Tail_completion_gp17"/>
    <property type="match status" value="1"/>
</dbReference>
<dbReference type="EMBL" id="JAHWXP010000002">
    <property type="protein sequence ID" value="MBY8336805.1"/>
    <property type="molecule type" value="Genomic_DNA"/>
</dbReference>
<name>A0ABS7PF39_9SPHN</name>
<dbReference type="InterPro" id="IPR053745">
    <property type="entry name" value="Viral_Tail_Comp_sf"/>
</dbReference>
<organism evidence="1 2">
    <name type="scientific">Alteriqipengyuania abyssalis</name>
    <dbReference type="NCBI Taxonomy" id="2860200"/>
    <lineage>
        <taxon>Bacteria</taxon>
        <taxon>Pseudomonadati</taxon>
        <taxon>Pseudomonadota</taxon>
        <taxon>Alphaproteobacteria</taxon>
        <taxon>Sphingomonadales</taxon>
        <taxon>Erythrobacteraceae</taxon>
        <taxon>Alteriqipengyuania</taxon>
    </lineage>
</organism>
<evidence type="ECO:0000313" key="1">
    <source>
        <dbReference type="EMBL" id="MBY8336805.1"/>
    </source>
</evidence>
<proteinExistence type="predicted"/>
<evidence type="ECO:0000313" key="2">
    <source>
        <dbReference type="Proteomes" id="UP000759298"/>
    </source>
</evidence>
<sequence length="130" mass="14214">METRLRAALLDHLRADPALMDAINLVAEAEVERASPPWIALVASASTDWGTKTEAGREVRIALELRLHGDDPASGGDIAARVDARTLALPVQQSGFRVVSAAFLRGRAERRANNARAILREYRFRLLASD</sequence>
<comment type="caution">
    <text evidence="1">The sequence shown here is derived from an EMBL/GenBank/DDBJ whole genome shotgun (WGS) entry which is preliminary data.</text>
</comment>
<gene>
    <name evidence="1" type="ORF">KYN89_07070</name>
</gene>